<dbReference type="Pfam" id="PF25917">
    <property type="entry name" value="BSH_RND"/>
    <property type="match status" value="1"/>
</dbReference>
<dbReference type="NCBIfam" id="TIGR01730">
    <property type="entry name" value="RND_mfp"/>
    <property type="match status" value="1"/>
</dbReference>
<evidence type="ECO:0000256" key="2">
    <source>
        <dbReference type="SAM" id="Coils"/>
    </source>
</evidence>
<feature type="chain" id="PRO_5010360498" evidence="3">
    <location>
        <begin position="29"/>
        <end position="359"/>
    </location>
</feature>
<evidence type="ECO:0000313" key="5">
    <source>
        <dbReference type="EMBL" id="SDF36842.1"/>
    </source>
</evidence>
<feature type="domain" description="Multidrug resistance protein MdtA-like barrel-sandwich hybrid" evidence="4">
    <location>
        <begin position="59"/>
        <end position="195"/>
    </location>
</feature>
<keyword evidence="3" id="KW-0732">Signal</keyword>
<evidence type="ECO:0000259" key="4">
    <source>
        <dbReference type="Pfam" id="PF25917"/>
    </source>
</evidence>
<dbReference type="RefSeq" id="WP_081348876.1">
    <property type="nucleotide sequence ID" value="NZ_CP119563.1"/>
</dbReference>
<evidence type="ECO:0000313" key="6">
    <source>
        <dbReference type="Proteomes" id="UP000183812"/>
    </source>
</evidence>
<reference evidence="5 6" key="1">
    <citation type="submission" date="2016-10" db="EMBL/GenBank/DDBJ databases">
        <authorList>
            <person name="de Groot N.N."/>
        </authorList>
    </citation>
    <scope>NUCLEOTIDE SEQUENCE [LARGE SCALE GENOMIC DNA]</scope>
    <source>
        <strain evidence="6">DSM 938 / 37b4</strain>
    </source>
</reference>
<dbReference type="Gene3D" id="2.40.420.20">
    <property type="match status" value="1"/>
</dbReference>
<dbReference type="AlphaFoldDB" id="A0A1G7KI22"/>
<evidence type="ECO:0000256" key="3">
    <source>
        <dbReference type="SAM" id="SignalP"/>
    </source>
</evidence>
<feature type="signal peptide" evidence="3">
    <location>
        <begin position="1"/>
        <end position="28"/>
    </location>
</feature>
<dbReference type="Proteomes" id="UP000183812">
    <property type="component" value="Unassembled WGS sequence"/>
</dbReference>
<dbReference type="Gene3D" id="2.40.30.170">
    <property type="match status" value="1"/>
</dbReference>
<accession>A0A1G7KI22</accession>
<protein>
    <submittedName>
        <fullName evidence="5">RND family efflux transporter, MFP subunit</fullName>
    </submittedName>
</protein>
<dbReference type="EMBL" id="FNAY01000010">
    <property type="protein sequence ID" value="SDF36842.1"/>
    <property type="molecule type" value="Genomic_DNA"/>
</dbReference>
<dbReference type="PANTHER" id="PTHR30469:SF38">
    <property type="entry name" value="HLYD FAMILY SECRETION PROTEIN"/>
    <property type="match status" value="1"/>
</dbReference>
<dbReference type="GO" id="GO:0015562">
    <property type="term" value="F:efflux transmembrane transporter activity"/>
    <property type="evidence" value="ECO:0007669"/>
    <property type="project" value="TreeGrafter"/>
</dbReference>
<dbReference type="SUPFAM" id="SSF111369">
    <property type="entry name" value="HlyD-like secretion proteins"/>
    <property type="match status" value="1"/>
</dbReference>
<feature type="coiled-coil region" evidence="2">
    <location>
        <begin position="99"/>
        <end position="129"/>
    </location>
</feature>
<dbReference type="OrthoDB" id="9813967at2"/>
<evidence type="ECO:0000256" key="1">
    <source>
        <dbReference type="ARBA" id="ARBA00009477"/>
    </source>
</evidence>
<keyword evidence="2" id="KW-0175">Coiled coil</keyword>
<dbReference type="InterPro" id="IPR006143">
    <property type="entry name" value="RND_pump_MFP"/>
</dbReference>
<dbReference type="Gene3D" id="1.10.287.470">
    <property type="entry name" value="Helix hairpin bin"/>
    <property type="match status" value="1"/>
</dbReference>
<dbReference type="Gene3D" id="2.40.50.100">
    <property type="match status" value="1"/>
</dbReference>
<organism evidence="5 6">
    <name type="scientific">Rhodobacter capsulatus</name>
    <name type="common">Rhodopseudomonas capsulata</name>
    <dbReference type="NCBI Taxonomy" id="1061"/>
    <lineage>
        <taxon>Bacteria</taxon>
        <taxon>Pseudomonadati</taxon>
        <taxon>Pseudomonadota</taxon>
        <taxon>Alphaproteobacteria</taxon>
        <taxon>Rhodobacterales</taxon>
        <taxon>Rhodobacter group</taxon>
        <taxon>Rhodobacter</taxon>
    </lineage>
</organism>
<gene>
    <name evidence="5" type="ORF">SAMN04244550_02109</name>
</gene>
<dbReference type="GO" id="GO:1990281">
    <property type="term" value="C:efflux pump complex"/>
    <property type="evidence" value="ECO:0007669"/>
    <property type="project" value="TreeGrafter"/>
</dbReference>
<dbReference type="PANTHER" id="PTHR30469">
    <property type="entry name" value="MULTIDRUG RESISTANCE PROTEIN MDTA"/>
    <property type="match status" value="1"/>
</dbReference>
<name>A0A1G7KI22_RHOCA</name>
<sequence>MRKTAWQGPALPALVLAGLIPFAPPLSAETPLAVEVVTAHTAPVFVHFELSGSIEAAEAVPVGFRAGGRIVALKVQVGDQVQAGQVLAELDPTQAAAALRGAKAQADAAAAMLTQAEQARSRAAELTQRGAATQAALDAATEAALSARSAQDQAQAALAKARQTLTDCTLTAPAAGIVTARSAEPGQIVGAAQTVLTLARDGAREAVLYVPDFPALDRFRDRSVTLRPVEGTGPVMEAVVTEIAPLVAGATGTVRVKGKLREDAPAPGLGTAIVAVLDLPLGSAMGLPWTALVTKDGGPAVWTIDPKTRRATLRPVRISRYTDRGIDVAEGLSEGALVVARGAHLLYPGRAVRPTETTP</sequence>
<comment type="similarity">
    <text evidence="1">Belongs to the membrane fusion protein (MFP) (TC 8.A.1) family.</text>
</comment>
<dbReference type="InterPro" id="IPR058625">
    <property type="entry name" value="MdtA-like_BSH"/>
</dbReference>
<proteinExistence type="inferred from homology"/>